<dbReference type="Pfam" id="PF06151">
    <property type="entry name" value="Trehalose_recp"/>
    <property type="match status" value="1"/>
</dbReference>
<dbReference type="EMBL" id="GEDC01030196">
    <property type="protein sequence ID" value="JAS07102.1"/>
    <property type="molecule type" value="Transcribed_RNA"/>
</dbReference>
<dbReference type="GO" id="GO:0005886">
    <property type="term" value="C:plasma membrane"/>
    <property type="evidence" value="ECO:0007669"/>
    <property type="project" value="UniProtKB-SubCell"/>
</dbReference>
<protein>
    <recommendedName>
        <fullName evidence="10">Gustatory receptor</fullName>
    </recommendedName>
</protein>
<reference evidence="9" key="1">
    <citation type="submission" date="2015-12" db="EMBL/GenBank/DDBJ databases">
        <title>De novo transcriptome assembly of four potential Pierce s Disease insect vectors from Arizona vineyards.</title>
        <authorList>
            <person name="Tassone E.E."/>
        </authorList>
    </citation>
    <scope>NUCLEOTIDE SEQUENCE</scope>
</reference>
<evidence type="ECO:0000256" key="1">
    <source>
        <dbReference type="ARBA" id="ARBA00004651"/>
    </source>
</evidence>
<feature type="transmembrane region" description="Helical" evidence="8">
    <location>
        <begin position="313"/>
        <end position="337"/>
    </location>
</feature>
<evidence type="ECO:0000256" key="5">
    <source>
        <dbReference type="ARBA" id="ARBA00022989"/>
    </source>
</evidence>
<keyword evidence="4 8" id="KW-0812">Transmembrane</keyword>
<dbReference type="GO" id="GO:0050916">
    <property type="term" value="P:sensory perception of sweet taste"/>
    <property type="evidence" value="ECO:0007669"/>
    <property type="project" value="UniProtKB-ARBA"/>
</dbReference>
<keyword evidence="7" id="KW-0675">Receptor</keyword>
<evidence type="ECO:0000256" key="7">
    <source>
        <dbReference type="ARBA" id="ARBA00023170"/>
    </source>
</evidence>
<dbReference type="PIRSF" id="PIRSF038981">
    <property type="entry name" value="GRP"/>
    <property type="match status" value="1"/>
</dbReference>
<keyword evidence="6 8" id="KW-0472">Membrane</keyword>
<proteinExistence type="inferred from homology"/>
<feature type="non-terminal residue" evidence="9">
    <location>
        <position position="364"/>
    </location>
</feature>
<dbReference type="PANTHER" id="PTHR21421:SF29">
    <property type="entry name" value="GUSTATORY RECEPTOR 5A FOR TREHALOSE-RELATED"/>
    <property type="match status" value="1"/>
</dbReference>
<evidence type="ECO:0000256" key="8">
    <source>
        <dbReference type="SAM" id="Phobius"/>
    </source>
</evidence>
<dbReference type="AlphaFoldDB" id="A0A1B6C0Q9"/>
<keyword evidence="5 8" id="KW-1133">Transmembrane helix</keyword>
<evidence type="ECO:0000313" key="9">
    <source>
        <dbReference type="EMBL" id="JAS07102.1"/>
    </source>
</evidence>
<dbReference type="InterPro" id="IPR009318">
    <property type="entry name" value="Gustatory_rcpt"/>
</dbReference>
<evidence type="ECO:0000256" key="2">
    <source>
        <dbReference type="ARBA" id="ARBA00005327"/>
    </source>
</evidence>
<comment type="similarity">
    <text evidence="2">Belongs to the insect chemoreceptor superfamily. Gustatory receptor (GR) family. Gr5a subfamily.</text>
</comment>
<feature type="transmembrane region" description="Helical" evidence="8">
    <location>
        <begin position="134"/>
        <end position="151"/>
    </location>
</feature>
<dbReference type="GO" id="GO:0008527">
    <property type="term" value="F:taste receptor activity"/>
    <property type="evidence" value="ECO:0007669"/>
    <property type="project" value="InterPro"/>
</dbReference>
<dbReference type="PANTHER" id="PTHR21421">
    <property type="entry name" value="GUSTATORY RECEPTOR"/>
    <property type="match status" value="1"/>
</dbReference>
<evidence type="ECO:0000256" key="4">
    <source>
        <dbReference type="ARBA" id="ARBA00022692"/>
    </source>
</evidence>
<keyword evidence="3" id="KW-1003">Cell membrane</keyword>
<evidence type="ECO:0000256" key="6">
    <source>
        <dbReference type="ARBA" id="ARBA00023136"/>
    </source>
</evidence>
<evidence type="ECO:0000256" key="3">
    <source>
        <dbReference type="ARBA" id="ARBA00022475"/>
    </source>
</evidence>
<comment type="subcellular location">
    <subcellularLocation>
        <location evidence="1">Cell membrane</location>
        <topology evidence="1">Multi-pass membrane protein</topology>
    </subcellularLocation>
</comment>
<feature type="transmembrane region" description="Helical" evidence="8">
    <location>
        <begin position="44"/>
        <end position="67"/>
    </location>
</feature>
<feature type="non-terminal residue" evidence="9">
    <location>
        <position position="1"/>
    </location>
</feature>
<accession>A0A1B6C0Q9</accession>
<organism evidence="9">
    <name type="scientific">Clastoptera arizonana</name>
    <name type="common">Arizona spittle bug</name>
    <dbReference type="NCBI Taxonomy" id="38151"/>
    <lineage>
        <taxon>Eukaryota</taxon>
        <taxon>Metazoa</taxon>
        <taxon>Ecdysozoa</taxon>
        <taxon>Arthropoda</taxon>
        <taxon>Hexapoda</taxon>
        <taxon>Insecta</taxon>
        <taxon>Pterygota</taxon>
        <taxon>Neoptera</taxon>
        <taxon>Paraneoptera</taxon>
        <taxon>Hemiptera</taxon>
        <taxon>Auchenorrhyncha</taxon>
        <taxon>Cercopoidea</taxon>
        <taxon>Clastopteridae</taxon>
        <taxon>Clastoptera</taxon>
    </lineage>
</organism>
<feature type="transmembrane region" description="Helical" evidence="8">
    <location>
        <begin position="13"/>
        <end position="32"/>
    </location>
</feature>
<name>A0A1B6C0Q9_9HEMI</name>
<gene>
    <name evidence="9" type="ORF">g.634</name>
</gene>
<sequence>SKYCSIHSGMHHSIRYILGIAAFLGTFPVCNITKRNTQALAFRWISLVTMYSLTLLAGFLTIEFIAIDYSIQHLNQANLTVAGGFKKATSGTIFYGNACLSVWLFLQLARVWPDLAKKWQLVELSMKRFGQPKLMLRLVAITSVFMTLAFAEHVLHNILNVKSATELLSLEMNITNTVTFLGYMKIFSLKSHWFLFDTYESYATWKGVAIVWLSLSGTFIWTFTDLFIMLISSVLAAQFRILNSALRQVRGKMLTQFQWREFREMYASLTHLVKLVDQHVNKIIVISIANNVYFICAQLITEIDAIKQNYTGSLFYLYSFLFLVARTTAVVIQAAAIHDESRKLAPELFLCPAECYCIEVQRFL</sequence>
<evidence type="ECO:0008006" key="10">
    <source>
        <dbReference type="Google" id="ProtNLM"/>
    </source>
</evidence>
<feature type="transmembrane region" description="Helical" evidence="8">
    <location>
        <begin position="209"/>
        <end position="237"/>
    </location>
</feature>
<feature type="transmembrane region" description="Helical" evidence="8">
    <location>
        <begin position="93"/>
        <end position="113"/>
    </location>
</feature>